<dbReference type="Proteomes" id="UP000322000">
    <property type="component" value="Chromosome 19"/>
</dbReference>
<feature type="signal peptide" evidence="3">
    <location>
        <begin position="1"/>
        <end position="18"/>
    </location>
</feature>
<keyword evidence="2" id="KW-0812">Transmembrane</keyword>
<dbReference type="AlphaFoldDB" id="A0A7E5WKU6"/>
<keyword evidence="4" id="KW-1185">Reference proteome</keyword>
<feature type="chain" id="PRO_5028947685" evidence="3">
    <location>
        <begin position="19"/>
        <end position="328"/>
    </location>
</feature>
<feature type="region of interest" description="Disordered" evidence="1">
    <location>
        <begin position="208"/>
        <end position="250"/>
    </location>
</feature>
<protein>
    <submittedName>
        <fullName evidence="5">Uncharacterized protein LOC113503302 isoform X1</fullName>
    </submittedName>
</protein>
<evidence type="ECO:0000256" key="1">
    <source>
        <dbReference type="SAM" id="MobiDB-lite"/>
    </source>
</evidence>
<keyword evidence="2" id="KW-0472">Membrane</keyword>
<gene>
    <name evidence="5" type="primary">LOC113503302</name>
</gene>
<organism evidence="4 5">
    <name type="scientific">Trichoplusia ni</name>
    <name type="common">Cabbage looper</name>
    <dbReference type="NCBI Taxonomy" id="7111"/>
    <lineage>
        <taxon>Eukaryota</taxon>
        <taxon>Metazoa</taxon>
        <taxon>Ecdysozoa</taxon>
        <taxon>Arthropoda</taxon>
        <taxon>Hexapoda</taxon>
        <taxon>Insecta</taxon>
        <taxon>Pterygota</taxon>
        <taxon>Neoptera</taxon>
        <taxon>Endopterygota</taxon>
        <taxon>Lepidoptera</taxon>
        <taxon>Glossata</taxon>
        <taxon>Ditrysia</taxon>
        <taxon>Noctuoidea</taxon>
        <taxon>Noctuidae</taxon>
        <taxon>Plusiinae</taxon>
        <taxon>Trichoplusia</taxon>
    </lineage>
</organism>
<feature type="compositionally biased region" description="Low complexity" evidence="1">
    <location>
        <begin position="208"/>
        <end position="221"/>
    </location>
</feature>
<reference evidence="5" key="1">
    <citation type="submission" date="2025-08" db="UniProtKB">
        <authorList>
            <consortium name="RefSeq"/>
        </authorList>
    </citation>
    <scope>IDENTIFICATION</scope>
</reference>
<evidence type="ECO:0000313" key="5">
    <source>
        <dbReference type="RefSeq" id="XP_026740957.1"/>
    </source>
</evidence>
<proteinExistence type="predicted"/>
<dbReference type="OrthoDB" id="7477027at2759"/>
<evidence type="ECO:0000313" key="4">
    <source>
        <dbReference type="Proteomes" id="UP000322000"/>
    </source>
</evidence>
<dbReference type="GeneID" id="113503302"/>
<keyword evidence="2" id="KW-1133">Transmembrane helix</keyword>
<feature type="transmembrane region" description="Helical" evidence="2">
    <location>
        <begin position="256"/>
        <end position="281"/>
    </location>
</feature>
<evidence type="ECO:0000256" key="2">
    <source>
        <dbReference type="SAM" id="Phobius"/>
    </source>
</evidence>
<dbReference type="RefSeq" id="XP_026740957.1">
    <property type="nucleotide sequence ID" value="XM_026885156.1"/>
</dbReference>
<sequence>MIRILFFVFIYFLSPALCSECVRYTFEEDYETLFKVCDPTNPNQPEMLFWNHGNYDSIDVTGQHDYSSAYISPQPDVTTSSCVSSFPFSMAPDGIIEVIAYMENVGMADLIGVMAYQITDEDDVDRSVGTVLLTPAIQGSFQEGWHRLRMTLTSSTTSDGYLSFMGSAAQGSIVLVDSFRYIPPGYDEDLCEIYPTTTTTKTTTTKTTTTITTTTTPVPDTTTEESIPVPEEDSTSPCPPTSEPVTPPLPTPTTSFWNPLTITMVVLLWIIFLALICKLFYELGKKRRKAANALQNGDIESIPPSLRVPRVKRVYPDVNVNPYANGKV</sequence>
<accession>A0A7E5WKU6</accession>
<keyword evidence="3" id="KW-0732">Signal</keyword>
<feature type="compositionally biased region" description="Pro residues" evidence="1">
    <location>
        <begin position="237"/>
        <end position="250"/>
    </location>
</feature>
<name>A0A7E5WKU6_TRINI</name>
<evidence type="ECO:0000256" key="3">
    <source>
        <dbReference type="SAM" id="SignalP"/>
    </source>
</evidence>
<dbReference type="KEGG" id="tnl:113503302"/>
<dbReference type="InParanoid" id="A0A7E5WKU6"/>